<evidence type="ECO:0000313" key="11">
    <source>
        <dbReference type="RefSeq" id="XP_041443900.1"/>
    </source>
</evidence>
<keyword evidence="10" id="KW-1185">Reference proteome</keyword>
<dbReference type="Pfam" id="PF00186">
    <property type="entry name" value="DHFR_1"/>
    <property type="match status" value="1"/>
</dbReference>
<accession>A0A8J1MSA8</accession>
<dbReference type="Proteomes" id="UP000186698">
    <property type="component" value="Chromosome 3S"/>
</dbReference>
<feature type="domain" description="DHFR" evidence="9">
    <location>
        <begin position="26"/>
        <end position="206"/>
    </location>
</feature>
<evidence type="ECO:0000256" key="8">
    <source>
        <dbReference type="SAM" id="MobiDB-lite"/>
    </source>
</evidence>
<evidence type="ECO:0000256" key="4">
    <source>
        <dbReference type="ARBA" id="ARBA00022563"/>
    </source>
</evidence>
<dbReference type="PRINTS" id="PR00070">
    <property type="entry name" value="DHFR"/>
</dbReference>
<dbReference type="GO" id="GO:0046452">
    <property type="term" value="P:dihydrofolate metabolic process"/>
    <property type="evidence" value="ECO:0000318"/>
    <property type="project" value="GO_Central"/>
</dbReference>
<dbReference type="FunFam" id="3.40.430.10:FF:000002">
    <property type="entry name" value="Dihydrofolate reductase"/>
    <property type="match status" value="1"/>
</dbReference>
<evidence type="ECO:0000256" key="7">
    <source>
        <dbReference type="ARBA" id="ARBA00048873"/>
    </source>
</evidence>
<evidence type="ECO:0000256" key="2">
    <source>
        <dbReference type="ARBA" id="ARBA00009539"/>
    </source>
</evidence>
<comment type="pathway">
    <text evidence="1">Cofactor biosynthesis; tetrahydrofolate biosynthesis; 5,6,7,8-tetrahydrofolate from 7,8-dihydrofolate: step 1/1.</text>
</comment>
<dbReference type="InterPro" id="IPR001796">
    <property type="entry name" value="DHFR_dom"/>
</dbReference>
<keyword evidence="4" id="KW-0554">One-carbon metabolism</keyword>
<comment type="catalytic activity">
    <reaction evidence="7">
        <text>(6S)-5,6,7,8-tetrahydrofolate + NADP(+) = 7,8-dihydrofolate + NADPH + H(+)</text>
        <dbReference type="Rhea" id="RHEA:15009"/>
        <dbReference type="ChEBI" id="CHEBI:15378"/>
        <dbReference type="ChEBI" id="CHEBI:57451"/>
        <dbReference type="ChEBI" id="CHEBI:57453"/>
        <dbReference type="ChEBI" id="CHEBI:57783"/>
        <dbReference type="ChEBI" id="CHEBI:58349"/>
        <dbReference type="EC" id="1.5.1.3"/>
    </reaction>
</comment>
<dbReference type="GO" id="GO:0006730">
    <property type="term" value="P:one-carbon metabolic process"/>
    <property type="evidence" value="ECO:0007669"/>
    <property type="project" value="UniProtKB-KW"/>
</dbReference>
<dbReference type="EC" id="1.5.1.3" evidence="3"/>
<evidence type="ECO:0000256" key="5">
    <source>
        <dbReference type="ARBA" id="ARBA00022857"/>
    </source>
</evidence>
<dbReference type="GO" id="GO:0046654">
    <property type="term" value="P:tetrahydrofolate biosynthetic process"/>
    <property type="evidence" value="ECO:0000318"/>
    <property type="project" value="GO_Central"/>
</dbReference>
<dbReference type="CTD" id="108712260"/>
<proteinExistence type="inferred from homology"/>
<dbReference type="CDD" id="cd00209">
    <property type="entry name" value="DHFR"/>
    <property type="match status" value="1"/>
</dbReference>
<keyword evidence="6" id="KW-0560">Oxidoreductase</keyword>
<dbReference type="GeneID" id="108712260"/>
<evidence type="ECO:0000313" key="10">
    <source>
        <dbReference type="Proteomes" id="UP000186698"/>
    </source>
</evidence>
<feature type="region of interest" description="Disordered" evidence="8">
    <location>
        <begin position="1"/>
        <end position="21"/>
    </location>
</feature>
<dbReference type="AlphaFoldDB" id="A0A8J1MSA8"/>
<evidence type="ECO:0000256" key="3">
    <source>
        <dbReference type="ARBA" id="ARBA00012856"/>
    </source>
</evidence>
<evidence type="ECO:0000256" key="6">
    <source>
        <dbReference type="ARBA" id="ARBA00023002"/>
    </source>
</evidence>
<protein>
    <recommendedName>
        <fullName evidence="3">dihydrofolate reductase</fullName>
        <ecNumber evidence="3">1.5.1.3</ecNumber>
    </recommendedName>
</protein>
<dbReference type="OrthoDB" id="4664297at2759"/>
<dbReference type="InterPro" id="IPR024072">
    <property type="entry name" value="DHFR-like_dom_sf"/>
</dbReference>
<dbReference type="GO" id="GO:0004146">
    <property type="term" value="F:dihydrofolate reductase activity"/>
    <property type="evidence" value="ECO:0000318"/>
    <property type="project" value="GO_Central"/>
</dbReference>
<sequence>MYSAEIRHCGQPVGDNMRETPNGTKPVKLIAAACNNMGIGLNGYLPWNLPNEFKYLLDTITKVSQPGKKNLLLWGRRSFETFDESLLPVPNTIIALLSRKLSMVPPFVSYVCKNEEEILKLASTPPLNDEIESIWVLGGVESYKNMMQHPWCNHIYFTKILADFECDTFFPEFDKNVFKLKENYPGVPSGIQDENGVKYVFQVYQRDLKKAESIIMTVEHP</sequence>
<dbReference type="PANTHER" id="PTHR48069">
    <property type="entry name" value="DIHYDROFOLATE REDUCTASE"/>
    <property type="match status" value="1"/>
</dbReference>
<comment type="similarity">
    <text evidence="2">Belongs to the dihydrofolate reductase family.</text>
</comment>
<dbReference type="RefSeq" id="XP_041443900.1">
    <property type="nucleotide sequence ID" value="XM_041587966.1"/>
</dbReference>
<name>A0A8J1MSA8_XENLA</name>
<dbReference type="InterPro" id="IPR012259">
    <property type="entry name" value="DHFR"/>
</dbReference>
<dbReference type="PROSITE" id="PS51330">
    <property type="entry name" value="DHFR_2"/>
    <property type="match status" value="1"/>
</dbReference>
<evidence type="ECO:0000256" key="1">
    <source>
        <dbReference type="ARBA" id="ARBA00004903"/>
    </source>
</evidence>
<reference evidence="11" key="2">
    <citation type="submission" date="2025-08" db="UniProtKB">
        <authorList>
            <consortium name="RefSeq"/>
        </authorList>
    </citation>
    <scope>IDENTIFICATION</scope>
    <source>
        <strain evidence="11">J_2021</strain>
        <tissue evidence="11">Erythrocytes</tissue>
    </source>
</reference>
<dbReference type="GO" id="GO:0046655">
    <property type="term" value="P:folic acid metabolic process"/>
    <property type="evidence" value="ECO:0000318"/>
    <property type="project" value="GO_Central"/>
</dbReference>
<reference evidence="10" key="1">
    <citation type="submission" date="2024-06" db="UniProtKB">
        <authorList>
            <consortium name="RefSeq"/>
        </authorList>
    </citation>
    <scope>NUCLEOTIDE SEQUENCE [LARGE SCALE GENOMIC DNA]</scope>
    <source>
        <strain evidence="10">J_2021</strain>
    </source>
</reference>
<organism evidence="10 11">
    <name type="scientific">Xenopus laevis</name>
    <name type="common">African clawed frog</name>
    <dbReference type="NCBI Taxonomy" id="8355"/>
    <lineage>
        <taxon>Eukaryota</taxon>
        <taxon>Metazoa</taxon>
        <taxon>Chordata</taxon>
        <taxon>Craniata</taxon>
        <taxon>Vertebrata</taxon>
        <taxon>Euteleostomi</taxon>
        <taxon>Amphibia</taxon>
        <taxon>Batrachia</taxon>
        <taxon>Anura</taxon>
        <taxon>Pipoidea</taxon>
        <taxon>Pipidae</taxon>
        <taxon>Xenopodinae</taxon>
        <taxon>Xenopus</taxon>
        <taxon>Xenopus</taxon>
    </lineage>
</organism>
<dbReference type="SUPFAM" id="SSF53597">
    <property type="entry name" value="Dihydrofolate reductase-like"/>
    <property type="match status" value="1"/>
</dbReference>
<dbReference type="GO" id="GO:0005739">
    <property type="term" value="C:mitochondrion"/>
    <property type="evidence" value="ECO:0000318"/>
    <property type="project" value="GO_Central"/>
</dbReference>
<evidence type="ECO:0000259" key="9">
    <source>
        <dbReference type="PROSITE" id="PS51330"/>
    </source>
</evidence>
<gene>
    <name evidence="11" type="primary">dhfrl.S</name>
</gene>
<keyword evidence="5" id="KW-0521">NADP</keyword>
<dbReference type="Gene3D" id="3.40.430.10">
    <property type="entry name" value="Dihydrofolate Reductase, subunit A"/>
    <property type="match status" value="1"/>
</dbReference>
<dbReference type="KEGG" id="xla:108712260"/>
<dbReference type="PANTHER" id="PTHR48069:SF5">
    <property type="entry name" value="DIHYDROFOLATE REDUCTASE"/>
    <property type="match status" value="1"/>
</dbReference>
<dbReference type="GO" id="GO:0050661">
    <property type="term" value="F:NADP binding"/>
    <property type="evidence" value="ECO:0000318"/>
    <property type="project" value="GO_Central"/>
</dbReference>